<evidence type="ECO:0000256" key="5">
    <source>
        <dbReference type="ARBA" id="ARBA00022741"/>
    </source>
</evidence>
<keyword evidence="2 8" id="KW-0808">Transferase</keyword>
<feature type="binding site" evidence="8">
    <location>
        <position position="191"/>
    </location>
    <ligand>
        <name>ATP</name>
        <dbReference type="ChEBI" id="CHEBI:30616"/>
    </ligand>
</feature>
<feature type="binding site" evidence="8">
    <location>
        <position position="100"/>
    </location>
    <ligand>
        <name>ATP</name>
        <dbReference type="ChEBI" id="CHEBI:30616"/>
    </ligand>
</feature>
<comment type="catalytic activity">
    <reaction evidence="8">
        <text>L-seryl-[protein] + UTP = O-(5'-uridylyl)-L-seryl-[protein] + diphosphate</text>
        <dbReference type="Rhea" id="RHEA:64604"/>
        <dbReference type="Rhea" id="RHEA-COMP:9863"/>
        <dbReference type="Rhea" id="RHEA-COMP:16635"/>
        <dbReference type="ChEBI" id="CHEBI:29999"/>
        <dbReference type="ChEBI" id="CHEBI:33019"/>
        <dbReference type="ChEBI" id="CHEBI:46398"/>
        <dbReference type="ChEBI" id="CHEBI:156051"/>
    </reaction>
</comment>
<evidence type="ECO:0000313" key="10">
    <source>
        <dbReference type="EMBL" id="MCT7361161.1"/>
    </source>
</evidence>
<name>A0A9X2WIL8_9GAMM</name>
<feature type="binding site" evidence="8">
    <location>
        <position position="262"/>
    </location>
    <ligand>
        <name>Mg(2+)</name>
        <dbReference type="ChEBI" id="CHEBI:18420"/>
    </ligand>
</feature>
<dbReference type="PANTHER" id="PTHR32057">
    <property type="entry name" value="PROTEIN ADENYLYLTRANSFERASE SELO, MITOCHONDRIAL"/>
    <property type="match status" value="1"/>
</dbReference>
<dbReference type="AlphaFoldDB" id="A0A9X2WIL8"/>
<dbReference type="GO" id="GO:0000287">
    <property type="term" value="F:magnesium ion binding"/>
    <property type="evidence" value="ECO:0007669"/>
    <property type="project" value="UniProtKB-UniRule"/>
</dbReference>
<evidence type="ECO:0000256" key="1">
    <source>
        <dbReference type="ARBA" id="ARBA00009747"/>
    </source>
</evidence>
<evidence type="ECO:0000256" key="9">
    <source>
        <dbReference type="SAM" id="MobiDB-lite"/>
    </source>
</evidence>
<feature type="binding site" evidence="8">
    <location>
        <position position="271"/>
    </location>
    <ligand>
        <name>ATP</name>
        <dbReference type="ChEBI" id="CHEBI:30616"/>
    </ligand>
</feature>
<comment type="catalytic activity">
    <reaction evidence="8">
        <text>L-threonyl-[protein] + ATP = 3-O-(5'-adenylyl)-L-threonyl-[protein] + diphosphate</text>
        <dbReference type="Rhea" id="RHEA:54292"/>
        <dbReference type="Rhea" id="RHEA-COMP:11060"/>
        <dbReference type="Rhea" id="RHEA-COMP:13847"/>
        <dbReference type="ChEBI" id="CHEBI:30013"/>
        <dbReference type="ChEBI" id="CHEBI:30616"/>
        <dbReference type="ChEBI" id="CHEBI:33019"/>
        <dbReference type="ChEBI" id="CHEBI:138113"/>
        <dbReference type="EC" id="2.7.7.108"/>
    </reaction>
</comment>
<comment type="cofactor">
    <cofactor evidence="8">
        <name>Mg(2+)</name>
        <dbReference type="ChEBI" id="CHEBI:18420"/>
    </cofactor>
    <cofactor evidence="8">
        <name>Mn(2+)</name>
        <dbReference type="ChEBI" id="CHEBI:29035"/>
    </cofactor>
</comment>
<feature type="binding site" evidence="8">
    <location>
        <position position="101"/>
    </location>
    <ligand>
        <name>ATP</name>
        <dbReference type="ChEBI" id="CHEBI:30616"/>
    </ligand>
</feature>
<accession>A0A9X2WIL8</accession>
<comment type="caution">
    <text evidence="10">The sequence shown here is derived from an EMBL/GenBank/DDBJ whole genome shotgun (WGS) entry which is preliminary data.</text>
</comment>
<dbReference type="InterPro" id="IPR003846">
    <property type="entry name" value="SelO"/>
</dbReference>
<feature type="active site" description="Proton acceptor" evidence="8">
    <location>
        <position position="261"/>
    </location>
</feature>
<comment type="similarity">
    <text evidence="1 8">Belongs to the SELO family.</text>
</comment>
<sequence>MSISLHIPFSNAYAALPDRFYARVLPTPVKNPALIRFNSALAQELGIELNADSACSTDNNSDNQLAQIFSGNEIPDNAAPLAMAYSGHQFGQLNPQLGDGRAILLGDLLDIQGQRRDIQLKGSGRTPFSRSGDGRSPLGPVLREYILCEAMHALGVPTTRALAAVSSGEWVIRDGREPGAVFTRVAASHIRVGTFQYFALRRDGEAVKQLADHVMARHYPHINSNDDDAYRHLFEAICRKQAELIAQWMQIGFIHGVMNTDNMTVSGEAIDYGPCAFMDAYHPETVFSSIDRNGRYAYQNQPAIGQWNLARLAETLLPLFNDDEKIAVEKATAILQDFALWQQQAWLEHMREKLGFSALKNSDQALIENLLALLAEGRIDYTLFFRRLSDCSQPDNERQALLELLNLPECRSSATLLQNINNWLDDWQQQLIQRGDSDSAGQRMLNKNPAFIPRNHRVAEAIAAAEEGDFSVFEQLLQVLAEPYSSKAEYADYEQPPKPDEKVLRTFCGT</sequence>
<keyword evidence="11" id="KW-1185">Reference proteome</keyword>
<keyword evidence="3 8" id="KW-0548">Nucleotidyltransferase</keyword>
<protein>
    <recommendedName>
        <fullName evidence="8">Protein nucleotidyltransferase YdiU</fullName>
        <ecNumber evidence="8">2.7.7.-</ecNumber>
    </recommendedName>
    <alternativeName>
        <fullName evidence="8">Protein adenylyltransferase YdiU</fullName>
        <ecNumber evidence="8">2.7.7.108</ecNumber>
    </alternativeName>
    <alternativeName>
        <fullName evidence="8">Protein uridylyltransferase YdiU</fullName>
        <ecNumber evidence="8">2.7.7.-</ecNumber>
    </alternativeName>
</protein>
<feature type="binding site" evidence="8">
    <location>
        <position position="98"/>
    </location>
    <ligand>
        <name>ATP</name>
        <dbReference type="ChEBI" id="CHEBI:30616"/>
    </ligand>
</feature>
<feature type="binding site" evidence="8">
    <location>
        <position position="133"/>
    </location>
    <ligand>
        <name>ATP</name>
        <dbReference type="ChEBI" id="CHEBI:30616"/>
    </ligand>
</feature>
<dbReference type="NCBIfam" id="NF000658">
    <property type="entry name" value="PRK00029.1"/>
    <property type="match status" value="1"/>
</dbReference>
<keyword evidence="8" id="KW-0464">Manganese</keyword>
<gene>
    <name evidence="8" type="primary">ydiU</name>
    <name evidence="8" type="synonym">selO</name>
    <name evidence="10" type="ORF">NYR02_19240</name>
</gene>
<feature type="binding site" evidence="8">
    <location>
        <position position="134"/>
    </location>
    <ligand>
        <name>ATP</name>
        <dbReference type="ChEBI" id="CHEBI:30616"/>
    </ligand>
</feature>
<keyword evidence="5 8" id="KW-0547">Nucleotide-binding</keyword>
<evidence type="ECO:0000256" key="8">
    <source>
        <dbReference type="HAMAP-Rule" id="MF_00692"/>
    </source>
</evidence>
<feature type="binding site" evidence="8">
    <location>
        <position position="271"/>
    </location>
    <ligand>
        <name>Mg(2+)</name>
        <dbReference type="ChEBI" id="CHEBI:18420"/>
    </ligand>
</feature>
<evidence type="ECO:0000256" key="3">
    <source>
        <dbReference type="ARBA" id="ARBA00022695"/>
    </source>
</evidence>
<comment type="catalytic activity">
    <reaction evidence="8">
        <text>L-histidyl-[protein] + UTP = N(tele)-(5'-uridylyl)-L-histidyl-[protein] + diphosphate</text>
        <dbReference type="Rhea" id="RHEA:83891"/>
        <dbReference type="Rhea" id="RHEA-COMP:9745"/>
        <dbReference type="Rhea" id="RHEA-COMP:20239"/>
        <dbReference type="ChEBI" id="CHEBI:29979"/>
        <dbReference type="ChEBI" id="CHEBI:33019"/>
        <dbReference type="ChEBI" id="CHEBI:46398"/>
        <dbReference type="ChEBI" id="CHEBI:233474"/>
    </reaction>
</comment>
<feature type="compositionally biased region" description="Basic and acidic residues" evidence="9">
    <location>
        <begin position="495"/>
        <end position="504"/>
    </location>
</feature>
<feature type="binding site" evidence="8">
    <location>
        <position position="184"/>
    </location>
    <ligand>
        <name>ATP</name>
        <dbReference type="ChEBI" id="CHEBI:30616"/>
    </ligand>
</feature>
<keyword evidence="4 8" id="KW-0479">Metal-binding</keyword>
<organism evidence="10 11">
    <name type="scientific">Thalassolituus pacificus</name>
    <dbReference type="NCBI Taxonomy" id="2975440"/>
    <lineage>
        <taxon>Bacteria</taxon>
        <taxon>Pseudomonadati</taxon>
        <taxon>Pseudomonadota</taxon>
        <taxon>Gammaproteobacteria</taxon>
        <taxon>Oceanospirillales</taxon>
        <taxon>Oceanospirillaceae</taxon>
        <taxon>Thalassolituus</taxon>
    </lineage>
</organism>
<comment type="catalytic activity">
    <reaction evidence="8">
        <text>L-tyrosyl-[protein] + ATP = O-(5'-adenylyl)-L-tyrosyl-[protein] + diphosphate</text>
        <dbReference type="Rhea" id="RHEA:54288"/>
        <dbReference type="Rhea" id="RHEA-COMP:10136"/>
        <dbReference type="Rhea" id="RHEA-COMP:13846"/>
        <dbReference type="ChEBI" id="CHEBI:30616"/>
        <dbReference type="ChEBI" id="CHEBI:33019"/>
        <dbReference type="ChEBI" id="CHEBI:46858"/>
        <dbReference type="ChEBI" id="CHEBI:83624"/>
        <dbReference type="EC" id="2.7.7.108"/>
    </reaction>
</comment>
<dbReference type="EC" id="2.7.7.108" evidence="8"/>
<dbReference type="GO" id="GO:0070733">
    <property type="term" value="F:AMPylase activity"/>
    <property type="evidence" value="ECO:0007669"/>
    <property type="project" value="UniProtKB-EC"/>
</dbReference>
<dbReference type="EMBL" id="JAOANI010000032">
    <property type="protein sequence ID" value="MCT7361161.1"/>
    <property type="molecule type" value="Genomic_DNA"/>
</dbReference>
<evidence type="ECO:0000313" key="11">
    <source>
        <dbReference type="Proteomes" id="UP001147830"/>
    </source>
</evidence>
<keyword evidence="7 8" id="KW-0460">Magnesium</keyword>
<dbReference type="HAMAP" id="MF_00692">
    <property type="entry name" value="SelO"/>
    <property type="match status" value="1"/>
</dbReference>
<dbReference type="InterPro" id="IPR011009">
    <property type="entry name" value="Kinase-like_dom_sf"/>
</dbReference>
<evidence type="ECO:0000256" key="6">
    <source>
        <dbReference type="ARBA" id="ARBA00022840"/>
    </source>
</evidence>
<evidence type="ECO:0000256" key="4">
    <source>
        <dbReference type="ARBA" id="ARBA00022723"/>
    </source>
</evidence>
<reference evidence="10" key="2">
    <citation type="submission" date="2022-08" db="EMBL/GenBank/DDBJ databases">
        <authorList>
            <person name="Dong C."/>
        </authorList>
    </citation>
    <scope>NUCLEOTIDE SEQUENCE</scope>
    <source>
        <strain evidence="10">59MF3M-4</strain>
    </source>
</reference>
<comment type="catalytic activity">
    <reaction evidence="8">
        <text>L-seryl-[protein] + ATP = 3-O-(5'-adenylyl)-L-seryl-[protein] + diphosphate</text>
        <dbReference type="Rhea" id="RHEA:58120"/>
        <dbReference type="Rhea" id="RHEA-COMP:9863"/>
        <dbReference type="Rhea" id="RHEA-COMP:15073"/>
        <dbReference type="ChEBI" id="CHEBI:29999"/>
        <dbReference type="ChEBI" id="CHEBI:30616"/>
        <dbReference type="ChEBI" id="CHEBI:33019"/>
        <dbReference type="ChEBI" id="CHEBI:142516"/>
        <dbReference type="EC" id="2.7.7.108"/>
    </reaction>
</comment>
<comment type="function">
    <text evidence="8">Nucleotidyltransferase involved in the post-translational modification of proteins. It can catalyze the addition of adenosine monophosphate (AMP) or uridine monophosphate (UMP) to a protein, resulting in modifications known as AMPylation and UMPylation.</text>
</comment>
<keyword evidence="6 8" id="KW-0067">ATP-binding</keyword>
<dbReference type="RefSeq" id="WP_260977987.1">
    <property type="nucleotide sequence ID" value="NZ_JAOANI010000032.1"/>
</dbReference>
<dbReference type="Proteomes" id="UP001147830">
    <property type="component" value="Unassembled WGS sequence"/>
</dbReference>
<feature type="region of interest" description="Disordered" evidence="9">
    <location>
        <begin position="491"/>
        <end position="510"/>
    </location>
</feature>
<dbReference type="SUPFAM" id="SSF56112">
    <property type="entry name" value="Protein kinase-like (PK-like)"/>
    <property type="match status" value="1"/>
</dbReference>
<comment type="catalytic activity">
    <reaction evidence="8">
        <text>L-tyrosyl-[protein] + UTP = O-(5'-uridylyl)-L-tyrosyl-[protein] + diphosphate</text>
        <dbReference type="Rhea" id="RHEA:83887"/>
        <dbReference type="Rhea" id="RHEA-COMP:10136"/>
        <dbReference type="Rhea" id="RHEA-COMP:20238"/>
        <dbReference type="ChEBI" id="CHEBI:33019"/>
        <dbReference type="ChEBI" id="CHEBI:46398"/>
        <dbReference type="ChEBI" id="CHEBI:46858"/>
        <dbReference type="ChEBI" id="CHEBI:90602"/>
    </reaction>
</comment>
<dbReference type="Pfam" id="PF02696">
    <property type="entry name" value="SelO"/>
    <property type="match status" value="1"/>
</dbReference>
<dbReference type="GO" id="GO:0005524">
    <property type="term" value="F:ATP binding"/>
    <property type="evidence" value="ECO:0007669"/>
    <property type="project" value="UniProtKB-UniRule"/>
</dbReference>
<reference evidence="10" key="1">
    <citation type="journal article" date="2022" name="Front. Microbiol.">
        <title>Genome-based taxonomic rearrangement of Oceanobacter-related bacteria including the description of Thalassolituus hydrocarbonoclasticus sp. nov. and Thalassolituus pacificus sp. nov. and emended description of the genus Thalassolituus.</title>
        <authorList>
            <person name="Dong C."/>
            <person name="Wei L."/>
            <person name="Wang J."/>
            <person name="Lai Q."/>
            <person name="Huang Z."/>
            <person name="Shao Z."/>
        </authorList>
    </citation>
    <scope>NUCLEOTIDE SEQUENCE</scope>
    <source>
        <strain evidence="10">59MF3M-4</strain>
    </source>
</reference>
<feature type="binding site" evidence="8">
    <location>
        <position position="121"/>
    </location>
    <ligand>
        <name>ATP</name>
        <dbReference type="ChEBI" id="CHEBI:30616"/>
    </ligand>
</feature>
<evidence type="ECO:0000256" key="7">
    <source>
        <dbReference type="ARBA" id="ARBA00022842"/>
    </source>
</evidence>
<proteinExistence type="inferred from homology"/>
<dbReference type="GO" id="GO:0030145">
    <property type="term" value="F:manganese ion binding"/>
    <property type="evidence" value="ECO:0007669"/>
    <property type="project" value="UniProtKB-UniRule"/>
</dbReference>
<dbReference type="EC" id="2.7.7.-" evidence="8"/>
<dbReference type="PANTHER" id="PTHR32057:SF14">
    <property type="entry name" value="PROTEIN ADENYLYLTRANSFERASE SELO, MITOCHONDRIAL"/>
    <property type="match status" value="1"/>
</dbReference>
<evidence type="ECO:0000256" key="2">
    <source>
        <dbReference type="ARBA" id="ARBA00022679"/>
    </source>
</evidence>